<feature type="compositionally biased region" description="Basic and acidic residues" evidence="4">
    <location>
        <begin position="45"/>
        <end position="61"/>
    </location>
</feature>
<proteinExistence type="inferred from homology"/>
<feature type="region of interest" description="Disordered" evidence="4">
    <location>
        <begin position="334"/>
        <end position="361"/>
    </location>
</feature>
<dbReference type="RefSeq" id="XP_002841935.1">
    <property type="nucleotide sequence ID" value="XM_002841889.1"/>
</dbReference>
<dbReference type="OMA" id="TRHDPEY"/>
<gene>
    <name evidence="5" type="ORF">GSTUM_00011385001</name>
</gene>
<evidence type="ECO:0000256" key="2">
    <source>
        <dbReference type="ARBA" id="ARBA00022980"/>
    </source>
</evidence>
<dbReference type="InParanoid" id="D5GNN3"/>
<organism evidence="5 6">
    <name type="scientific">Tuber melanosporum (strain Mel28)</name>
    <name type="common">Perigord black truffle</name>
    <dbReference type="NCBI Taxonomy" id="656061"/>
    <lineage>
        <taxon>Eukaryota</taxon>
        <taxon>Fungi</taxon>
        <taxon>Dikarya</taxon>
        <taxon>Ascomycota</taxon>
        <taxon>Pezizomycotina</taxon>
        <taxon>Pezizomycetes</taxon>
        <taxon>Pezizales</taxon>
        <taxon>Tuberaceae</taxon>
        <taxon>Tuber</taxon>
    </lineage>
</organism>
<name>D5GNN3_TUBMM</name>
<protein>
    <submittedName>
        <fullName evidence="5">(Perigord truffle) hypothetical protein</fullName>
    </submittedName>
</protein>
<dbReference type="Gene3D" id="2.30.30.30">
    <property type="match status" value="1"/>
</dbReference>
<dbReference type="GO" id="GO:1990904">
    <property type="term" value="C:ribonucleoprotein complex"/>
    <property type="evidence" value="ECO:0007669"/>
    <property type="project" value="UniProtKB-KW"/>
</dbReference>
<dbReference type="STRING" id="656061.D5GNN3"/>
<dbReference type="InterPro" id="IPR014722">
    <property type="entry name" value="Rib_uL2_dom2"/>
</dbReference>
<dbReference type="InterPro" id="IPR041988">
    <property type="entry name" value="Ribosomal_uL24_KOW"/>
</dbReference>
<dbReference type="PANTHER" id="PTHR12903">
    <property type="entry name" value="MITOCHONDRIAL RIBOSOMAL PROTEIN L24"/>
    <property type="match status" value="1"/>
</dbReference>
<dbReference type="SUPFAM" id="SSF50104">
    <property type="entry name" value="Translation proteins SH3-like domain"/>
    <property type="match status" value="1"/>
</dbReference>
<dbReference type="AlphaFoldDB" id="D5GNN3"/>
<dbReference type="GeneID" id="9186202"/>
<dbReference type="InterPro" id="IPR008991">
    <property type="entry name" value="Translation_prot_SH3-like_sf"/>
</dbReference>
<dbReference type="GO" id="GO:0006412">
    <property type="term" value="P:translation"/>
    <property type="evidence" value="ECO:0007669"/>
    <property type="project" value="InterPro"/>
</dbReference>
<dbReference type="FunCoup" id="D5GNN3">
    <property type="interactions" value="141"/>
</dbReference>
<reference evidence="5 6" key="1">
    <citation type="journal article" date="2010" name="Nature">
        <title>Perigord black truffle genome uncovers evolutionary origins and mechanisms of symbiosis.</title>
        <authorList>
            <person name="Martin F."/>
            <person name="Kohler A."/>
            <person name="Murat C."/>
            <person name="Balestrini R."/>
            <person name="Coutinho P.M."/>
            <person name="Jaillon O."/>
            <person name="Montanini B."/>
            <person name="Morin E."/>
            <person name="Noel B."/>
            <person name="Percudani R."/>
            <person name="Porcel B."/>
            <person name="Rubini A."/>
            <person name="Amicucci A."/>
            <person name="Amselem J."/>
            <person name="Anthouard V."/>
            <person name="Arcioni S."/>
            <person name="Artiguenave F."/>
            <person name="Aury J.M."/>
            <person name="Ballario P."/>
            <person name="Bolchi A."/>
            <person name="Brenna A."/>
            <person name="Brun A."/>
            <person name="Buee M."/>
            <person name="Cantarel B."/>
            <person name="Chevalier G."/>
            <person name="Couloux A."/>
            <person name="Da Silva C."/>
            <person name="Denoeud F."/>
            <person name="Duplessis S."/>
            <person name="Ghignone S."/>
            <person name="Hilselberger B."/>
            <person name="Iotti M."/>
            <person name="Marcais B."/>
            <person name="Mello A."/>
            <person name="Miranda M."/>
            <person name="Pacioni G."/>
            <person name="Quesneville H."/>
            <person name="Riccioni C."/>
            <person name="Ruotolo R."/>
            <person name="Splivallo R."/>
            <person name="Stocchi V."/>
            <person name="Tisserant E."/>
            <person name="Viscomi A.R."/>
            <person name="Zambonelli A."/>
            <person name="Zampieri E."/>
            <person name="Henrissat B."/>
            <person name="Lebrun M.H."/>
            <person name="Paolocci F."/>
            <person name="Bonfante P."/>
            <person name="Ottonello S."/>
            <person name="Wincker P."/>
        </authorList>
    </citation>
    <scope>NUCLEOTIDE SEQUENCE [LARGE SCALE GENOMIC DNA]</scope>
    <source>
        <strain evidence="5 6">Mel28</strain>
    </source>
</reference>
<evidence type="ECO:0000313" key="6">
    <source>
        <dbReference type="Proteomes" id="UP000006911"/>
    </source>
</evidence>
<evidence type="ECO:0000256" key="3">
    <source>
        <dbReference type="ARBA" id="ARBA00023274"/>
    </source>
</evidence>
<evidence type="ECO:0000313" key="5">
    <source>
        <dbReference type="EMBL" id="CAZ86126.1"/>
    </source>
</evidence>
<dbReference type="EMBL" id="FN430366">
    <property type="protein sequence ID" value="CAZ86126.1"/>
    <property type="molecule type" value="Genomic_DNA"/>
</dbReference>
<dbReference type="InterPro" id="IPR003256">
    <property type="entry name" value="Ribosomal_uL24"/>
</dbReference>
<accession>D5GNN3</accession>
<evidence type="ECO:0000256" key="4">
    <source>
        <dbReference type="SAM" id="MobiDB-lite"/>
    </source>
</evidence>
<keyword evidence="6" id="KW-1185">Reference proteome</keyword>
<sequence length="361" mass="40952">MLKATSRAIRARSQAARKLARVREHNKRMRIKEAMGVRMQIQRIAHADQKQSRREAKEDRMLGPLGPRRAMTSAEADEMSVVATERARPLPIRKEERVKYWNIVPGDRVVVLAGVDRHKIGVVKSVDKATATLMVQGINMAPMKIPDAVFELDTKQQRIYHSELSISYHDVRLVYPLPDPATGALRDTIIANIEMSNIWHNKNGTSSWKRLVPGMEGVVIPWPPKEKPKYVDHPGDTRIMDVEMPSYFPTLLAPPFPLEVIDELRNKYSKFRTRHDPVWVAKKEAEDAAQKAKDGERILTAVQELNRKLRKERKALGPPQLSDSNLEYIGRVMAQNRPELLENLPPTSPPPPTSSTQEATA</sequence>
<keyword evidence="3" id="KW-0687">Ribonucleoprotein</keyword>
<dbReference type="GO" id="GO:0003723">
    <property type="term" value="F:RNA binding"/>
    <property type="evidence" value="ECO:0007669"/>
    <property type="project" value="InterPro"/>
</dbReference>
<keyword evidence="2" id="KW-0689">Ribosomal protein</keyword>
<dbReference type="CDD" id="cd06089">
    <property type="entry name" value="KOW_RPL26"/>
    <property type="match status" value="1"/>
</dbReference>
<evidence type="ECO:0000256" key="1">
    <source>
        <dbReference type="ARBA" id="ARBA00010618"/>
    </source>
</evidence>
<dbReference type="HOGENOM" id="CLU_041333_0_0_1"/>
<dbReference type="Pfam" id="PF22682">
    <property type="entry name" value="Ribosomal_uL24m-like"/>
    <property type="match status" value="1"/>
</dbReference>
<dbReference type="Proteomes" id="UP000006911">
    <property type="component" value="Unassembled WGS sequence"/>
</dbReference>
<feature type="region of interest" description="Disordered" evidence="4">
    <location>
        <begin position="44"/>
        <end position="80"/>
    </location>
</feature>
<dbReference type="GO" id="GO:0003735">
    <property type="term" value="F:structural constituent of ribosome"/>
    <property type="evidence" value="ECO:0007669"/>
    <property type="project" value="InterPro"/>
</dbReference>
<dbReference type="KEGG" id="tml:GSTUM_00011385001"/>
<dbReference type="GO" id="GO:0005840">
    <property type="term" value="C:ribosome"/>
    <property type="evidence" value="ECO:0007669"/>
    <property type="project" value="UniProtKB-KW"/>
</dbReference>
<dbReference type="eggNOG" id="ENOG502QUDZ">
    <property type="taxonomic scope" value="Eukaryota"/>
</dbReference>
<comment type="similarity">
    <text evidence="1">Belongs to the universal ribosomal protein uL24 family.</text>
</comment>